<dbReference type="InterPro" id="IPR016167">
    <property type="entry name" value="FAD-bd_PCMH_sub1"/>
</dbReference>
<dbReference type="Gene3D" id="3.40.462.20">
    <property type="match status" value="1"/>
</dbReference>
<accession>A0A177C1I4</accession>
<evidence type="ECO:0000313" key="8">
    <source>
        <dbReference type="Proteomes" id="UP000077069"/>
    </source>
</evidence>
<gene>
    <name evidence="7" type="ORF">CC84DRAFT_1153079</name>
</gene>
<dbReference type="RefSeq" id="XP_018031720.1">
    <property type="nucleotide sequence ID" value="XM_018176828.1"/>
</dbReference>
<sequence length="470" mass="50972">MAASNVTGLATKLRSTLKNSTVLTPDSEGYAQAIIRWSDEMEKRAGIVVYPETAEDISTAVLLSKEYSVPLAVCGGKHGSSGAASIEGGLQIDMGHMRDVSIDLSNNTAKVQGGCIWKDVDEAAAPHNLAMIGGTINHTGVGGLTLGGGYGWLTGRHGLTIDEVRAVTMVLADGRIVTASSDENQDLFWAVRGAGHCFGIAVDFTFQLHPQENPVWSGQMIFPASKALTTVVNFANNLVATTDGASAMVMGITQPPFMQEPAVVATVFHDGPEDEAREIFKPLLDLNPRINTTKVRPYVEQNSLMNGPVDYGNRKLSKGVPYTLPLSPDFVHSLVGELKKLHAQVDGSTKSIMLFEFFHMGKVLRPWQDMAHAIRGEHNQVMIGPFWLKPEDDATVRSWATNTAAVVRGELERVNGKEVADSIGEYGNYDGLLVDPQRIFGKNLPRLAELKQKYDPENVFNRGYQLVAAP</sequence>
<dbReference type="OrthoDB" id="415825at2759"/>
<dbReference type="SUPFAM" id="SSF56176">
    <property type="entry name" value="FAD-binding/transporter-associated domain-like"/>
    <property type="match status" value="1"/>
</dbReference>
<dbReference type="InterPro" id="IPR050416">
    <property type="entry name" value="FAD-linked_Oxidoreductase"/>
</dbReference>
<dbReference type="SUPFAM" id="SSF55103">
    <property type="entry name" value="FAD-linked oxidases, C-terminal domain"/>
    <property type="match status" value="1"/>
</dbReference>
<dbReference type="PANTHER" id="PTHR42973">
    <property type="entry name" value="BINDING OXIDOREDUCTASE, PUTATIVE (AFU_ORTHOLOGUE AFUA_1G17690)-RELATED"/>
    <property type="match status" value="1"/>
</dbReference>
<comment type="cofactor">
    <cofactor evidence="1">
        <name>FAD</name>
        <dbReference type="ChEBI" id="CHEBI:57692"/>
    </cofactor>
</comment>
<dbReference type="Gene3D" id="3.30.465.10">
    <property type="match status" value="1"/>
</dbReference>
<keyword evidence="8" id="KW-1185">Reference proteome</keyword>
<dbReference type="InterPro" id="IPR012951">
    <property type="entry name" value="BBE"/>
</dbReference>
<keyword evidence="5" id="KW-0560">Oxidoreductase</keyword>
<organism evidence="7 8">
    <name type="scientific">Paraphaeosphaeria sporulosa</name>
    <dbReference type="NCBI Taxonomy" id="1460663"/>
    <lineage>
        <taxon>Eukaryota</taxon>
        <taxon>Fungi</taxon>
        <taxon>Dikarya</taxon>
        <taxon>Ascomycota</taxon>
        <taxon>Pezizomycotina</taxon>
        <taxon>Dothideomycetes</taxon>
        <taxon>Pleosporomycetidae</taxon>
        <taxon>Pleosporales</taxon>
        <taxon>Massarineae</taxon>
        <taxon>Didymosphaeriaceae</taxon>
        <taxon>Paraphaeosphaeria</taxon>
    </lineage>
</organism>
<dbReference type="GO" id="GO:0016491">
    <property type="term" value="F:oxidoreductase activity"/>
    <property type="evidence" value="ECO:0007669"/>
    <property type="project" value="UniProtKB-KW"/>
</dbReference>
<dbReference type="STRING" id="1460663.A0A177C1I4"/>
<dbReference type="AlphaFoldDB" id="A0A177C1I4"/>
<evidence type="ECO:0000256" key="1">
    <source>
        <dbReference type="ARBA" id="ARBA00001974"/>
    </source>
</evidence>
<keyword evidence="4" id="KW-0274">FAD</keyword>
<dbReference type="InParanoid" id="A0A177C1I4"/>
<dbReference type="PANTHER" id="PTHR42973:SF39">
    <property type="entry name" value="FAD-BINDING PCMH-TYPE DOMAIN-CONTAINING PROTEIN"/>
    <property type="match status" value="1"/>
</dbReference>
<dbReference type="Pfam" id="PF08031">
    <property type="entry name" value="BBE"/>
    <property type="match status" value="1"/>
</dbReference>
<dbReference type="GO" id="GO:0071949">
    <property type="term" value="F:FAD binding"/>
    <property type="evidence" value="ECO:0007669"/>
    <property type="project" value="InterPro"/>
</dbReference>
<dbReference type="InterPro" id="IPR016166">
    <property type="entry name" value="FAD-bd_PCMH"/>
</dbReference>
<dbReference type="Proteomes" id="UP000077069">
    <property type="component" value="Unassembled WGS sequence"/>
</dbReference>
<dbReference type="InterPro" id="IPR016164">
    <property type="entry name" value="FAD-linked_Oxase-like_C"/>
</dbReference>
<comment type="similarity">
    <text evidence="2">Belongs to the oxygen-dependent FAD-linked oxidoreductase family.</text>
</comment>
<dbReference type="Gene3D" id="3.30.43.10">
    <property type="entry name" value="Uridine Diphospho-n-acetylenolpyruvylglucosamine Reductase, domain 2"/>
    <property type="match status" value="1"/>
</dbReference>
<evidence type="ECO:0000256" key="5">
    <source>
        <dbReference type="ARBA" id="ARBA00023002"/>
    </source>
</evidence>
<dbReference type="InterPro" id="IPR016169">
    <property type="entry name" value="FAD-bd_PCMH_sub2"/>
</dbReference>
<feature type="domain" description="FAD-binding PCMH-type" evidence="6">
    <location>
        <begin position="41"/>
        <end position="211"/>
    </location>
</feature>
<evidence type="ECO:0000259" key="6">
    <source>
        <dbReference type="PROSITE" id="PS51387"/>
    </source>
</evidence>
<evidence type="ECO:0000256" key="4">
    <source>
        <dbReference type="ARBA" id="ARBA00022827"/>
    </source>
</evidence>
<dbReference type="GeneID" id="28760314"/>
<evidence type="ECO:0000256" key="2">
    <source>
        <dbReference type="ARBA" id="ARBA00005466"/>
    </source>
</evidence>
<dbReference type="PROSITE" id="PS51387">
    <property type="entry name" value="FAD_PCMH"/>
    <property type="match status" value="1"/>
</dbReference>
<dbReference type="Pfam" id="PF01565">
    <property type="entry name" value="FAD_binding_4"/>
    <property type="match status" value="1"/>
</dbReference>
<name>A0A177C1I4_9PLEO</name>
<keyword evidence="3" id="KW-0285">Flavoprotein</keyword>
<dbReference type="InterPro" id="IPR036318">
    <property type="entry name" value="FAD-bd_PCMH-like_sf"/>
</dbReference>
<proteinExistence type="inferred from homology"/>
<dbReference type="EMBL" id="KV441557">
    <property type="protein sequence ID" value="OAG01355.1"/>
    <property type="molecule type" value="Genomic_DNA"/>
</dbReference>
<protein>
    <submittedName>
        <fullName evidence="7">FAD-binding domain-containing protein</fullName>
    </submittedName>
</protein>
<dbReference type="InterPro" id="IPR006094">
    <property type="entry name" value="Oxid_FAD_bind_N"/>
</dbReference>
<reference evidence="7 8" key="1">
    <citation type="submission" date="2016-05" db="EMBL/GenBank/DDBJ databases">
        <title>Comparative analysis of secretome profiles of manganese(II)-oxidizing ascomycete fungi.</title>
        <authorList>
            <consortium name="DOE Joint Genome Institute"/>
            <person name="Zeiner C.A."/>
            <person name="Purvine S.O."/>
            <person name="Zink E.M."/>
            <person name="Wu S."/>
            <person name="Pasa-Tolic L."/>
            <person name="Chaput D.L."/>
            <person name="Haridas S."/>
            <person name="Grigoriev I.V."/>
            <person name="Santelli C.M."/>
            <person name="Hansel C.M."/>
        </authorList>
    </citation>
    <scope>NUCLEOTIDE SEQUENCE [LARGE SCALE GENOMIC DNA]</scope>
    <source>
        <strain evidence="7 8">AP3s5-JAC2a</strain>
    </source>
</reference>
<evidence type="ECO:0000256" key="3">
    <source>
        <dbReference type="ARBA" id="ARBA00022630"/>
    </source>
</evidence>
<evidence type="ECO:0000313" key="7">
    <source>
        <dbReference type="EMBL" id="OAG01355.1"/>
    </source>
</evidence>